<dbReference type="RefSeq" id="XP_056688686.1">
    <property type="nucleotide sequence ID" value="XM_056832708.1"/>
</dbReference>
<feature type="domain" description="XS" evidence="2">
    <location>
        <begin position="157"/>
        <end position="265"/>
    </location>
</feature>
<accession>A0ABM3QZ98</accession>
<name>A0ABM3QZ98_SPIOL</name>
<evidence type="ECO:0000313" key="4">
    <source>
        <dbReference type="RefSeq" id="XP_056688686.1"/>
    </source>
</evidence>
<organism evidence="3 4">
    <name type="scientific">Spinacia oleracea</name>
    <name type="common">Spinach</name>
    <dbReference type="NCBI Taxonomy" id="3562"/>
    <lineage>
        <taxon>Eukaryota</taxon>
        <taxon>Viridiplantae</taxon>
        <taxon>Streptophyta</taxon>
        <taxon>Embryophyta</taxon>
        <taxon>Tracheophyta</taxon>
        <taxon>Spermatophyta</taxon>
        <taxon>Magnoliopsida</taxon>
        <taxon>eudicotyledons</taxon>
        <taxon>Gunneridae</taxon>
        <taxon>Pentapetalae</taxon>
        <taxon>Caryophyllales</taxon>
        <taxon>Chenopodiaceae</taxon>
        <taxon>Chenopodioideae</taxon>
        <taxon>Anserineae</taxon>
        <taxon>Spinacia</taxon>
    </lineage>
</organism>
<dbReference type="Gene3D" id="3.30.70.2890">
    <property type="entry name" value="XS domain"/>
    <property type="match status" value="1"/>
</dbReference>
<dbReference type="InterPro" id="IPR038588">
    <property type="entry name" value="XS_domain_sf"/>
</dbReference>
<keyword evidence="1" id="KW-0175">Coiled coil</keyword>
<dbReference type="Proteomes" id="UP000813463">
    <property type="component" value="Chromosome 6"/>
</dbReference>
<protein>
    <submittedName>
        <fullName evidence="4">Factor of DNA methylation 4-like</fullName>
    </submittedName>
</protein>
<dbReference type="GeneID" id="130463548"/>
<reference evidence="3" key="1">
    <citation type="journal article" date="2021" name="Nat. Commun.">
        <title>Genomic analyses provide insights into spinach domestication and the genetic basis of agronomic traits.</title>
        <authorList>
            <person name="Cai X."/>
            <person name="Sun X."/>
            <person name="Xu C."/>
            <person name="Sun H."/>
            <person name="Wang X."/>
            <person name="Ge C."/>
            <person name="Zhang Z."/>
            <person name="Wang Q."/>
            <person name="Fei Z."/>
            <person name="Jiao C."/>
            <person name="Wang Q."/>
        </authorList>
    </citation>
    <scope>NUCLEOTIDE SEQUENCE [LARGE SCALE GENOMIC DNA]</scope>
    <source>
        <strain evidence="3">cv. Varoflay</strain>
    </source>
</reference>
<evidence type="ECO:0000313" key="3">
    <source>
        <dbReference type="Proteomes" id="UP000813463"/>
    </source>
</evidence>
<evidence type="ECO:0000259" key="2">
    <source>
        <dbReference type="Pfam" id="PF03468"/>
    </source>
</evidence>
<dbReference type="Pfam" id="PF03468">
    <property type="entry name" value="XS"/>
    <property type="match status" value="1"/>
</dbReference>
<dbReference type="PANTHER" id="PTHR21596:SF23">
    <property type="entry name" value="FACTOR OF DNA METHYLATION 4"/>
    <property type="match status" value="1"/>
</dbReference>
<sequence>MELDFVYWFNKSLNGKVPSPSKGRRMSSVGGSVIESVLKDFTLFEYGLTLVNPQFRSVLRFILDTYIILYLNVATHFLGIHSKLIELSLLTQGLCPVSSAYNWKQMLTVFTVHMLHIKLIKCVYSAKMMRDDEYSTLVSSTPYGRSISRANDYEDTEKFVWPWKGIVANFPVELENGVYVGKSGNKLLGETVVNGLDPWKVITLWSPQGHTGFTVVNFGKDIMGFKNARLFEKDFELNGQGRRDWYSTKARGDKLFGWLAREEDYISNSPLGKHLRDNGNLKTFADIKNEKEWMEKVPSSSLDQTIQVKDKQKTEMQKIEVLSETCASLEEVMKETDKMTHTFNTEMERMWKQIVDDKEKILSEHENFMRKLRSQIYELEKHEKLSERREADFEDKIIKLQQQRKLNELATQEQHQLEQKVLELVEKHEREKVALQKRIIDLEKENDQRQA</sequence>
<feature type="coiled-coil region" evidence="1">
    <location>
        <begin position="400"/>
        <end position="445"/>
    </location>
</feature>
<reference evidence="4" key="2">
    <citation type="submission" date="2025-08" db="UniProtKB">
        <authorList>
            <consortium name="RefSeq"/>
        </authorList>
    </citation>
    <scope>IDENTIFICATION</scope>
    <source>
        <tissue evidence="4">Leaf</tissue>
    </source>
</reference>
<evidence type="ECO:0000256" key="1">
    <source>
        <dbReference type="SAM" id="Coils"/>
    </source>
</evidence>
<keyword evidence="3" id="KW-1185">Reference proteome</keyword>
<dbReference type="InterPro" id="IPR005380">
    <property type="entry name" value="XS_domain"/>
</dbReference>
<dbReference type="InterPro" id="IPR045177">
    <property type="entry name" value="FDM1-5/IDN2"/>
</dbReference>
<dbReference type="PANTHER" id="PTHR21596">
    <property type="entry name" value="RIBONUCLEASE P SUBUNIT P38"/>
    <property type="match status" value="1"/>
</dbReference>
<proteinExistence type="predicted"/>
<gene>
    <name evidence="4" type="primary">LOC130463548</name>
</gene>